<feature type="transmembrane region" description="Helical" evidence="7">
    <location>
        <begin position="318"/>
        <end position="337"/>
    </location>
</feature>
<feature type="transmembrane region" description="Helical" evidence="7">
    <location>
        <begin position="60"/>
        <end position="81"/>
    </location>
</feature>
<dbReference type="InterPro" id="IPR005829">
    <property type="entry name" value="Sugar_transporter_CS"/>
</dbReference>
<dbReference type="Gene3D" id="1.20.1250.20">
    <property type="entry name" value="MFS general substrate transporter like domains"/>
    <property type="match status" value="2"/>
</dbReference>
<dbReference type="Proteomes" id="UP000287171">
    <property type="component" value="Unassembled WGS sequence"/>
</dbReference>
<evidence type="ECO:0000256" key="5">
    <source>
        <dbReference type="ARBA" id="ARBA00023136"/>
    </source>
</evidence>
<dbReference type="PROSITE" id="PS00216">
    <property type="entry name" value="SUGAR_TRANSPORT_1"/>
    <property type="match status" value="1"/>
</dbReference>
<feature type="transmembrane region" description="Helical" evidence="7">
    <location>
        <begin position="88"/>
        <end position="107"/>
    </location>
</feature>
<comment type="subcellular location">
    <subcellularLocation>
        <location evidence="1">Cell membrane</location>
        <topology evidence="1">Multi-pass membrane protein</topology>
    </subcellularLocation>
</comment>
<protein>
    <submittedName>
        <fullName evidence="9">MFS transporter</fullName>
    </submittedName>
</protein>
<evidence type="ECO:0000313" key="9">
    <source>
        <dbReference type="EMBL" id="GCE24896.1"/>
    </source>
</evidence>
<keyword evidence="10" id="KW-1185">Reference proteome</keyword>
<feature type="region of interest" description="Disordered" evidence="6">
    <location>
        <begin position="227"/>
        <end position="261"/>
    </location>
</feature>
<dbReference type="OrthoDB" id="9787026at2"/>
<feature type="transmembrane region" description="Helical" evidence="7">
    <location>
        <begin position="442"/>
        <end position="463"/>
    </location>
</feature>
<keyword evidence="4 7" id="KW-1133">Transmembrane helix</keyword>
<evidence type="ECO:0000256" key="6">
    <source>
        <dbReference type="SAM" id="MobiDB-lite"/>
    </source>
</evidence>
<dbReference type="EMBL" id="BIFT01000001">
    <property type="protein sequence ID" value="GCE24896.1"/>
    <property type="molecule type" value="Genomic_DNA"/>
</dbReference>
<dbReference type="PROSITE" id="PS00217">
    <property type="entry name" value="SUGAR_TRANSPORT_2"/>
    <property type="match status" value="1"/>
</dbReference>
<feature type="transmembrane region" description="Helical" evidence="7">
    <location>
        <begin position="147"/>
        <end position="168"/>
    </location>
</feature>
<feature type="compositionally biased region" description="Basic and acidic residues" evidence="6">
    <location>
        <begin position="227"/>
        <end position="239"/>
    </location>
</feature>
<name>A0A402B0M3_9CHLR</name>
<dbReference type="PROSITE" id="PS50850">
    <property type="entry name" value="MFS"/>
    <property type="match status" value="1"/>
</dbReference>
<feature type="transmembrane region" description="Helical" evidence="7">
    <location>
        <begin position="180"/>
        <end position="197"/>
    </location>
</feature>
<dbReference type="PANTHER" id="PTHR23511">
    <property type="entry name" value="SYNAPTIC VESICLE GLYCOPROTEIN 2"/>
    <property type="match status" value="1"/>
</dbReference>
<keyword evidence="5 7" id="KW-0472">Membrane</keyword>
<evidence type="ECO:0000313" key="10">
    <source>
        <dbReference type="Proteomes" id="UP000287171"/>
    </source>
</evidence>
<sequence>MSSSQEALKQLDESPLSGFHFKTVITAGMGFLTDAYDLFIIGVVTSILKDTWHITSLETSLLSSVALLASVLGAVVFGRIADTMGRKFIYGYELLVLAIGAIASALAPNVIWLLIFRFILGVGIGGDYPVSSTLMSEYANRKDRGKLITFVFSTQALGLIIGPLLTYILLQSGIDKELTWRLILGAGAIPALATFWLRRQISETPRFALAKGDDAGVTRAVEMAEGKHSNAAEAGDKSENLVPEQTRQDQETSTQEKNESVQERKTSWRELFTVRHWLIWLLGAAGTWFLLDIAYYGTTVSTPIVIKLFSPKTSLTTNMLYTLLIFVVAALPGYILSAFTVDRIGRKPIQLVGFGMMAVSYGVLFIFPQLTAITIPFLLCYGLAYLFTEFGPNVTTFLYPAEIFPVTVRTTAHGIAAGLGKFGAFIGAFIFPLMLASANFKLPGAMGVAAIICLAGFLLTFVLPEPKQKSLETIEKEGEELDQKIEVRENQQGSPA</sequence>
<feature type="transmembrane region" description="Helical" evidence="7">
    <location>
        <begin position="349"/>
        <end position="367"/>
    </location>
</feature>
<proteinExistence type="predicted"/>
<gene>
    <name evidence="9" type="ORF">KDA_03800</name>
</gene>
<dbReference type="GO" id="GO:0005886">
    <property type="term" value="C:plasma membrane"/>
    <property type="evidence" value="ECO:0007669"/>
    <property type="project" value="UniProtKB-SubCell"/>
</dbReference>
<evidence type="ECO:0000256" key="3">
    <source>
        <dbReference type="ARBA" id="ARBA00022692"/>
    </source>
</evidence>
<feature type="transmembrane region" description="Helical" evidence="7">
    <location>
        <begin position="21"/>
        <end position="48"/>
    </location>
</feature>
<dbReference type="RefSeq" id="WP_126625555.1">
    <property type="nucleotide sequence ID" value="NZ_BIFT01000001.1"/>
</dbReference>
<evidence type="ECO:0000256" key="7">
    <source>
        <dbReference type="SAM" id="Phobius"/>
    </source>
</evidence>
<dbReference type="AlphaFoldDB" id="A0A402B0M3"/>
<evidence type="ECO:0000256" key="1">
    <source>
        <dbReference type="ARBA" id="ARBA00004651"/>
    </source>
</evidence>
<evidence type="ECO:0000256" key="4">
    <source>
        <dbReference type="ARBA" id="ARBA00022989"/>
    </source>
</evidence>
<reference evidence="10" key="1">
    <citation type="submission" date="2018-12" db="EMBL/GenBank/DDBJ databases">
        <title>Tengunoibacter tsumagoiensis gen. nov., sp. nov., Dictyobacter kobayashii sp. nov., D. alpinus sp. nov., and D. joshuensis sp. nov. and description of Dictyobacteraceae fam. nov. within the order Ktedonobacterales isolated from Tengu-no-mugimeshi.</title>
        <authorList>
            <person name="Wang C.M."/>
            <person name="Zheng Y."/>
            <person name="Sakai Y."/>
            <person name="Toyoda A."/>
            <person name="Minakuchi Y."/>
            <person name="Abe K."/>
            <person name="Yokota A."/>
            <person name="Yabe S."/>
        </authorList>
    </citation>
    <scope>NUCLEOTIDE SEQUENCE [LARGE SCALE GENOMIC DNA]</scope>
    <source>
        <strain evidence="10">Uno16</strain>
    </source>
</reference>
<dbReference type="PANTHER" id="PTHR23511:SF34">
    <property type="entry name" value="SYNAPTIC VESICLE GLYCOPROTEIN 2"/>
    <property type="match status" value="1"/>
</dbReference>
<feature type="domain" description="Major facilitator superfamily (MFS) profile" evidence="8">
    <location>
        <begin position="23"/>
        <end position="468"/>
    </location>
</feature>
<feature type="transmembrane region" description="Helical" evidence="7">
    <location>
        <begin position="411"/>
        <end position="436"/>
    </location>
</feature>
<keyword evidence="3 7" id="KW-0812">Transmembrane</keyword>
<organism evidence="9 10">
    <name type="scientific">Dictyobacter alpinus</name>
    <dbReference type="NCBI Taxonomy" id="2014873"/>
    <lineage>
        <taxon>Bacteria</taxon>
        <taxon>Bacillati</taxon>
        <taxon>Chloroflexota</taxon>
        <taxon>Ktedonobacteria</taxon>
        <taxon>Ktedonobacterales</taxon>
        <taxon>Dictyobacteraceae</taxon>
        <taxon>Dictyobacter</taxon>
    </lineage>
</organism>
<feature type="transmembrane region" description="Helical" evidence="7">
    <location>
        <begin position="277"/>
        <end position="298"/>
    </location>
</feature>
<comment type="caution">
    <text evidence="9">The sequence shown here is derived from an EMBL/GenBank/DDBJ whole genome shotgun (WGS) entry which is preliminary data.</text>
</comment>
<dbReference type="GO" id="GO:0022857">
    <property type="term" value="F:transmembrane transporter activity"/>
    <property type="evidence" value="ECO:0007669"/>
    <property type="project" value="InterPro"/>
</dbReference>
<evidence type="ECO:0000259" key="8">
    <source>
        <dbReference type="PROSITE" id="PS50850"/>
    </source>
</evidence>
<feature type="transmembrane region" description="Helical" evidence="7">
    <location>
        <begin position="373"/>
        <end position="399"/>
    </location>
</feature>
<dbReference type="InterPro" id="IPR020846">
    <property type="entry name" value="MFS_dom"/>
</dbReference>
<feature type="compositionally biased region" description="Basic and acidic residues" evidence="6">
    <location>
        <begin position="246"/>
        <end position="261"/>
    </location>
</feature>
<accession>A0A402B0M3</accession>
<keyword evidence="2" id="KW-0813">Transport</keyword>
<dbReference type="InterPro" id="IPR005828">
    <property type="entry name" value="MFS_sugar_transport-like"/>
</dbReference>
<dbReference type="CDD" id="cd17364">
    <property type="entry name" value="MFS_PhT"/>
    <property type="match status" value="1"/>
</dbReference>
<dbReference type="InterPro" id="IPR036259">
    <property type="entry name" value="MFS_trans_sf"/>
</dbReference>
<evidence type="ECO:0000256" key="2">
    <source>
        <dbReference type="ARBA" id="ARBA00022448"/>
    </source>
</evidence>
<dbReference type="SUPFAM" id="SSF103473">
    <property type="entry name" value="MFS general substrate transporter"/>
    <property type="match status" value="1"/>
</dbReference>
<dbReference type="Pfam" id="PF00083">
    <property type="entry name" value="Sugar_tr"/>
    <property type="match status" value="1"/>
</dbReference>